<organism evidence="4">
    <name type="scientific">Oceanithermus profundus</name>
    <dbReference type="NCBI Taxonomy" id="187137"/>
    <lineage>
        <taxon>Bacteria</taxon>
        <taxon>Thermotogati</taxon>
        <taxon>Deinococcota</taxon>
        <taxon>Deinococci</taxon>
        <taxon>Thermales</taxon>
        <taxon>Thermaceae</taxon>
        <taxon>Oceanithermus</taxon>
    </lineage>
</organism>
<keyword evidence="1 4" id="KW-0378">Hydrolase</keyword>
<comment type="caution">
    <text evidence="4">The sequence shown here is derived from an EMBL/GenBank/DDBJ whole genome shotgun (WGS) entry which is preliminary data.</text>
</comment>
<dbReference type="PANTHER" id="PTHR43674:SF2">
    <property type="entry name" value="BETA-UREIDOPROPIONASE"/>
    <property type="match status" value="1"/>
</dbReference>
<name>A0A7C4V4Y9_9DEIN</name>
<dbReference type="InterPro" id="IPR036526">
    <property type="entry name" value="C-N_Hydrolase_sf"/>
</dbReference>
<dbReference type="Proteomes" id="UP000885759">
    <property type="component" value="Unassembled WGS sequence"/>
</dbReference>
<dbReference type="Pfam" id="PF00795">
    <property type="entry name" value="CN_hydrolase"/>
    <property type="match status" value="1"/>
</dbReference>
<dbReference type="PROSITE" id="PS50263">
    <property type="entry name" value="CN_HYDROLASE"/>
    <property type="match status" value="1"/>
</dbReference>
<evidence type="ECO:0000259" key="3">
    <source>
        <dbReference type="PROSITE" id="PS50263"/>
    </source>
</evidence>
<dbReference type="PANTHER" id="PTHR43674">
    <property type="entry name" value="NITRILASE C965.09-RELATED"/>
    <property type="match status" value="1"/>
</dbReference>
<feature type="domain" description="CN hydrolase" evidence="3">
    <location>
        <begin position="2"/>
        <end position="241"/>
    </location>
</feature>
<evidence type="ECO:0000256" key="1">
    <source>
        <dbReference type="ARBA" id="ARBA00022801"/>
    </source>
</evidence>
<gene>
    <name evidence="4" type="ORF">ENK37_02880</name>
</gene>
<dbReference type="InterPro" id="IPR003010">
    <property type="entry name" value="C-N_Hydrolase"/>
</dbReference>
<dbReference type="CDD" id="cd07197">
    <property type="entry name" value="nitrilase"/>
    <property type="match status" value="1"/>
</dbReference>
<feature type="region of interest" description="Disordered" evidence="2">
    <location>
        <begin position="223"/>
        <end position="247"/>
    </location>
</feature>
<dbReference type="InterPro" id="IPR050345">
    <property type="entry name" value="Aliph_Amidase/BUP"/>
</dbReference>
<evidence type="ECO:0000313" key="4">
    <source>
        <dbReference type="EMBL" id="HGY08987.1"/>
    </source>
</evidence>
<dbReference type="SUPFAM" id="SSF56317">
    <property type="entry name" value="Carbon-nitrogen hydrolase"/>
    <property type="match status" value="1"/>
</dbReference>
<proteinExistence type="predicted"/>
<accession>A0A7C4V4Y9</accession>
<sequence>MPCIALVPLKTRVGRPEANFARFREAARTLERCDLVVLPELSFTGYLYQEDDLERFAEPLDGPTFRRVAALARELGTGVSFGLIERTPRGFANTTVIVGKQGERKLVYRKISEPAPFTPGSAVPQAATELGMTGVLVCGDLFTEEATKRLPAGTELLLVPMARAFSGRSLDWERWESEERAEYARAVARLGVTAAVVNALDAEGEERSFGGAMIVSARGEVLAESPHGSDEPLRYRFDASPRGRGSR</sequence>
<evidence type="ECO:0000256" key="2">
    <source>
        <dbReference type="SAM" id="MobiDB-lite"/>
    </source>
</evidence>
<protein>
    <submittedName>
        <fullName evidence="4">Carbon-nitrogen hydrolase family protein</fullName>
    </submittedName>
</protein>
<dbReference type="Gene3D" id="3.60.110.10">
    <property type="entry name" value="Carbon-nitrogen hydrolase"/>
    <property type="match status" value="1"/>
</dbReference>
<feature type="compositionally biased region" description="Basic and acidic residues" evidence="2">
    <location>
        <begin position="227"/>
        <end position="241"/>
    </location>
</feature>
<reference evidence="4" key="1">
    <citation type="journal article" date="2020" name="mSystems">
        <title>Genome- and Community-Level Interaction Insights into Carbon Utilization and Element Cycling Functions of Hydrothermarchaeota in Hydrothermal Sediment.</title>
        <authorList>
            <person name="Zhou Z."/>
            <person name="Liu Y."/>
            <person name="Xu W."/>
            <person name="Pan J."/>
            <person name="Luo Z.H."/>
            <person name="Li M."/>
        </authorList>
    </citation>
    <scope>NUCLEOTIDE SEQUENCE [LARGE SCALE GENOMIC DNA]</scope>
    <source>
        <strain evidence="4">HyVt-570</strain>
    </source>
</reference>
<dbReference type="GO" id="GO:0016811">
    <property type="term" value="F:hydrolase activity, acting on carbon-nitrogen (but not peptide) bonds, in linear amides"/>
    <property type="evidence" value="ECO:0007669"/>
    <property type="project" value="UniProtKB-ARBA"/>
</dbReference>
<dbReference type="AlphaFoldDB" id="A0A7C4V4Y9"/>
<dbReference type="EMBL" id="DRPZ01000075">
    <property type="protein sequence ID" value="HGY08987.1"/>
    <property type="molecule type" value="Genomic_DNA"/>
</dbReference>